<dbReference type="OrthoDB" id="2821251at2759"/>
<dbReference type="AlphaFoldDB" id="A0A2H3DM86"/>
<evidence type="ECO:0000313" key="3">
    <source>
        <dbReference type="Proteomes" id="UP000217790"/>
    </source>
</evidence>
<reference evidence="3" key="1">
    <citation type="journal article" date="2017" name="Nat. Ecol. Evol.">
        <title>Genome expansion and lineage-specific genetic innovations in the forest pathogenic fungi Armillaria.</title>
        <authorList>
            <person name="Sipos G."/>
            <person name="Prasanna A.N."/>
            <person name="Walter M.C."/>
            <person name="O'Connor E."/>
            <person name="Balint B."/>
            <person name="Krizsan K."/>
            <person name="Kiss B."/>
            <person name="Hess J."/>
            <person name="Varga T."/>
            <person name="Slot J."/>
            <person name="Riley R."/>
            <person name="Boka B."/>
            <person name="Rigling D."/>
            <person name="Barry K."/>
            <person name="Lee J."/>
            <person name="Mihaltcheva S."/>
            <person name="LaButti K."/>
            <person name="Lipzen A."/>
            <person name="Waldron R."/>
            <person name="Moloney N.M."/>
            <person name="Sperisen C."/>
            <person name="Kredics L."/>
            <person name="Vagvoelgyi C."/>
            <person name="Patrignani A."/>
            <person name="Fitzpatrick D."/>
            <person name="Nagy I."/>
            <person name="Doyle S."/>
            <person name="Anderson J.B."/>
            <person name="Grigoriev I.V."/>
            <person name="Gueldener U."/>
            <person name="Muensterkoetter M."/>
            <person name="Nagy L.G."/>
        </authorList>
    </citation>
    <scope>NUCLEOTIDE SEQUENCE [LARGE SCALE GENOMIC DNA]</scope>
    <source>
        <strain evidence="3">Ar21-2</strain>
    </source>
</reference>
<organism evidence="2 3">
    <name type="scientific">Armillaria gallica</name>
    <name type="common">Bulbous honey fungus</name>
    <name type="synonym">Armillaria bulbosa</name>
    <dbReference type="NCBI Taxonomy" id="47427"/>
    <lineage>
        <taxon>Eukaryota</taxon>
        <taxon>Fungi</taxon>
        <taxon>Dikarya</taxon>
        <taxon>Basidiomycota</taxon>
        <taxon>Agaricomycotina</taxon>
        <taxon>Agaricomycetes</taxon>
        <taxon>Agaricomycetidae</taxon>
        <taxon>Agaricales</taxon>
        <taxon>Marasmiineae</taxon>
        <taxon>Physalacriaceae</taxon>
        <taxon>Armillaria</taxon>
    </lineage>
</organism>
<keyword evidence="3" id="KW-1185">Reference proteome</keyword>
<name>A0A2H3DM86_ARMGA</name>
<proteinExistence type="predicted"/>
<feature type="region of interest" description="Disordered" evidence="1">
    <location>
        <begin position="1"/>
        <end position="32"/>
    </location>
</feature>
<accession>A0A2H3DM86</accession>
<sequence>MFAATQKPPIGGPRKCTAKKKGSPDNTSRYCSSKVIAPPCCKQSTEDKGGKN</sequence>
<dbReference type="InParanoid" id="A0A2H3DM86"/>
<evidence type="ECO:0000313" key="2">
    <source>
        <dbReference type="EMBL" id="PBK92592.1"/>
    </source>
</evidence>
<protein>
    <submittedName>
        <fullName evidence="2">Uncharacterized protein</fullName>
    </submittedName>
</protein>
<gene>
    <name evidence="2" type="ORF">ARMGADRAFT_1013163</name>
</gene>
<dbReference type="Proteomes" id="UP000217790">
    <property type="component" value="Unassembled WGS sequence"/>
</dbReference>
<dbReference type="EMBL" id="KZ293658">
    <property type="protein sequence ID" value="PBK92592.1"/>
    <property type="molecule type" value="Genomic_DNA"/>
</dbReference>
<evidence type="ECO:0000256" key="1">
    <source>
        <dbReference type="SAM" id="MobiDB-lite"/>
    </source>
</evidence>